<evidence type="ECO:0000259" key="8">
    <source>
        <dbReference type="PROSITE" id="PS51459"/>
    </source>
</evidence>
<dbReference type="InterPro" id="IPR036597">
    <property type="entry name" value="Fido-like_dom_sf"/>
</dbReference>
<dbReference type="GO" id="GO:0051302">
    <property type="term" value="P:regulation of cell division"/>
    <property type="evidence" value="ECO:0007669"/>
    <property type="project" value="TreeGrafter"/>
</dbReference>
<dbReference type="PANTHER" id="PTHR39560:SF1">
    <property type="entry name" value="PROTEIN ADENYLYLTRANSFERASE FIC-RELATED"/>
    <property type="match status" value="1"/>
</dbReference>
<keyword evidence="2" id="KW-0548">Nucleotidyltransferase</keyword>
<feature type="domain" description="Fido" evidence="8">
    <location>
        <begin position="63"/>
        <end position="212"/>
    </location>
</feature>
<evidence type="ECO:0000256" key="3">
    <source>
        <dbReference type="ARBA" id="ARBA00022741"/>
    </source>
</evidence>
<dbReference type="Gene3D" id="1.10.3290.10">
    <property type="entry name" value="Fido-like domain"/>
    <property type="match status" value="1"/>
</dbReference>
<evidence type="ECO:0000256" key="5">
    <source>
        <dbReference type="ARBA" id="ARBA00034531"/>
    </source>
</evidence>
<accession>A0A378KAJ8</accession>
<evidence type="ECO:0000256" key="7">
    <source>
        <dbReference type="ARBA" id="ARBA00048696"/>
    </source>
</evidence>
<dbReference type="Proteomes" id="UP000254794">
    <property type="component" value="Unassembled WGS sequence"/>
</dbReference>
<dbReference type="GO" id="GO:0070733">
    <property type="term" value="F:AMPylase activity"/>
    <property type="evidence" value="ECO:0007669"/>
    <property type="project" value="UniProtKB-EC"/>
</dbReference>
<reference evidence="9 10" key="1">
    <citation type="submission" date="2018-06" db="EMBL/GenBank/DDBJ databases">
        <authorList>
            <consortium name="Pathogen Informatics"/>
            <person name="Doyle S."/>
        </authorList>
    </citation>
    <scope>NUCLEOTIDE SEQUENCE [LARGE SCALE GENOMIC DNA]</scope>
    <source>
        <strain evidence="9 10">NCTC13316</strain>
    </source>
</reference>
<evidence type="ECO:0000313" key="9">
    <source>
        <dbReference type="EMBL" id="STX81519.1"/>
    </source>
</evidence>
<comment type="catalytic activity">
    <reaction evidence="6">
        <text>L-threonyl-[protein] + ATP = 3-O-(5'-adenylyl)-L-threonyl-[protein] + diphosphate</text>
        <dbReference type="Rhea" id="RHEA:54292"/>
        <dbReference type="Rhea" id="RHEA-COMP:11060"/>
        <dbReference type="Rhea" id="RHEA-COMP:13847"/>
        <dbReference type="ChEBI" id="CHEBI:30013"/>
        <dbReference type="ChEBI" id="CHEBI:30616"/>
        <dbReference type="ChEBI" id="CHEBI:33019"/>
        <dbReference type="ChEBI" id="CHEBI:138113"/>
        <dbReference type="EC" id="2.7.7.108"/>
    </reaction>
</comment>
<keyword evidence="3" id="KW-0547">Nucleotide-binding</keyword>
<dbReference type="EC" id="2.7.7.108" evidence="5"/>
<gene>
    <name evidence="9" type="ORF">NCTC13316_03392</name>
</gene>
<proteinExistence type="predicted"/>
<evidence type="ECO:0000256" key="4">
    <source>
        <dbReference type="ARBA" id="ARBA00022840"/>
    </source>
</evidence>
<dbReference type="SUPFAM" id="SSF140931">
    <property type="entry name" value="Fic-like"/>
    <property type="match status" value="1"/>
</dbReference>
<protein>
    <recommendedName>
        <fullName evidence="5">protein adenylyltransferase</fullName>
        <ecNumber evidence="5">2.7.7.108</ecNumber>
    </recommendedName>
</protein>
<dbReference type="PROSITE" id="PS51459">
    <property type="entry name" value="FIDO"/>
    <property type="match status" value="1"/>
</dbReference>
<dbReference type="PANTHER" id="PTHR39560">
    <property type="entry name" value="PROTEIN ADENYLYLTRANSFERASE FIC-RELATED"/>
    <property type="match status" value="1"/>
</dbReference>
<keyword evidence="10" id="KW-1185">Reference proteome</keyword>
<evidence type="ECO:0000256" key="6">
    <source>
        <dbReference type="ARBA" id="ARBA00047939"/>
    </source>
</evidence>
<dbReference type="GO" id="GO:0005524">
    <property type="term" value="F:ATP binding"/>
    <property type="evidence" value="ECO:0007669"/>
    <property type="project" value="UniProtKB-KW"/>
</dbReference>
<dbReference type="InterPro" id="IPR003812">
    <property type="entry name" value="Fido"/>
</dbReference>
<keyword evidence="1" id="KW-0808">Transferase</keyword>
<dbReference type="AlphaFoldDB" id="A0A378KAJ8"/>
<organism evidence="9 10">
    <name type="scientific">Legionella busanensis</name>
    <dbReference type="NCBI Taxonomy" id="190655"/>
    <lineage>
        <taxon>Bacteria</taxon>
        <taxon>Pseudomonadati</taxon>
        <taxon>Pseudomonadota</taxon>
        <taxon>Gammaproteobacteria</taxon>
        <taxon>Legionellales</taxon>
        <taxon>Legionellaceae</taxon>
        <taxon>Legionella</taxon>
    </lineage>
</organism>
<name>A0A378KAJ8_9GAMM</name>
<sequence>MTDKHSNRYAVPEDENFEPGAEEGILKNFLKIKSKDKIEIIEEQELQRTELELLEIFDENHCFSAEDLCNIHELWLGDVYPFAGKYRTVNMEKAGFPFAPAINIAKLMVAFEKEYLSNYTPCHYTDLDELAYALGVVHVEFIIIHPFREGNGRTARLLADLMVMQAKKPPLNYTAIDQTQNPEGFSHYILAIHAGFTGDYSLIKNIFKLLIEQSI</sequence>
<evidence type="ECO:0000256" key="1">
    <source>
        <dbReference type="ARBA" id="ARBA00022679"/>
    </source>
</evidence>
<evidence type="ECO:0000313" key="10">
    <source>
        <dbReference type="Proteomes" id="UP000254794"/>
    </source>
</evidence>
<evidence type="ECO:0000256" key="2">
    <source>
        <dbReference type="ARBA" id="ARBA00022695"/>
    </source>
</evidence>
<keyword evidence="4" id="KW-0067">ATP-binding</keyword>
<dbReference type="RefSeq" id="WP_115332892.1">
    <property type="nucleotide sequence ID" value="NZ_CAAAHP010000008.1"/>
</dbReference>
<comment type="catalytic activity">
    <reaction evidence="7">
        <text>L-tyrosyl-[protein] + ATP = O-(5'-adenylyl)-L-tyrosyl-[protein] + diphosphate</text>
        <dbReference type="Rhea" id="RHEA:54288"/>
        <dbReference type="Rhea" id="RHEA-COMP:10136"/>
        <dbReference type="Rhea" id="RHEA-COMP:13846"/>
        <dbReference type="ChEBI" id="CHEBI:30616"/>
        <dbReference type="ChEBI" id="CHEBI:33019"/>
        <dbReference type="ChEBI" id="CHEBI:46858"/>
        <dbReference type="ChEBI" id="CHEBI:83624"/>
        <dbReference type="EC" id="2.7.7.108"/>
    </reaction>
</comment>
<dbReference type="OrthoDB" id="9807853at2"/>
<dbReference type="EMBL" id="UGOD01000005">
    <property type="protein sequence ID" value="STX81519.1"/>
    <property type="molecule type" value="Genomic_DNA"/>
</dbReference>
<dbReference type="Pfam" id="PF02661">
    <property type="entry name" value="Fic"/>
    <property type="match status" value="1"/>
</dbReference>